<dbReference type="EMBL" id="JANDBC010000002">
    <property type="protein sequence ID" value="MCP9292353.1"/>
    <property type="molecule type" value="Genomic_DNA"/>
</dbReference>
<evidence type="ECO:0000313" key="2">
    <source>
        <dbReference type="Proteomes" id="UP001139125"/>
    </source>
</evidence>
<sequence>MTAGSLKDCKILILGLLIITGCSGFRNGLKPEIEQKKVFLTTEYYEFENRTKFFSEPTKAKIDESSAVDSVASLILEQLMHSYPQFTHFSITGDSTSADLIVSVSNIRLRRRIYSINFLHIGPLYDVKMEVQIRQKKGGQFKYTARSIANMAWENFDHRIAYWMTPQEKRNTEYQHHNYIIALKRAFYNLYIHLFRYKPHINEATIHHSSRRDG</sequence>
<protein>
    <submittedName>
        <fullName evidence="1">Uncharacterized protein</fullName>
    </submittedName>
</protein>
<reference evidence="1" key="1">
    <citation type="submission" date="2022-06" db="EMBL/GenBank/DDBJ databases">
        <title>Gracilimonas sp. CAU 1638 isolated from sea sediment.</title>
        <authorList>
            <person name="Kim W."/>
        </authorList>
    </citation>
    <scope>NUCLEOTIDE SEQUENCE</scope>
    <source>
        <strain evidence="1">CAU 1638</strain>
    </source>
</reference>
<dbReference type="Proteomes" id="UP001139125">
    <property type="component" value="Unassembled WGS sequence"/>
</dbReference>
<accession>A0A9X2L689</accession>
<gene>
    <name evidence="1" type="ORF">NM125_12265</name>
</gene>
<keyword evidence="2" id="KW-1185">Reference proteome</keyword>
<comment type="caution">
    <text evidence="1">The sequence shown here is derived from an EMBL/GenBank/DDBJ whole genome shotgun (WGS) entry which is preliminary data.</text>
</comment>
<dbReference type="AlphaFoldDB" id="A0A9X2L689"/>
<proteinExistence type="predicted"/>
<organism evidence="1 2">
    <name type="scientific">Gracilimonas sediminicola</name>
    <dbReference type="NCBI Taxonomy" id="2952158"/>
    <lineage>
        <taxon>Bacteria</taxon>
        <taxon>Pseudomonadati</taxon>
        <taxon>Balneolota</taxon>
        <taxon>Balneolia</taxon>
        <taxon>Balneolales</taxon>
        <taxon>Balneolaceae</taxon>
        <taxon>Gracilimonas</taxon>
    </lineage>
</organism>
<evidence type="ECO:0000313" key="1">
    <source>
        <dbReference type="EMBL" id="MCP9292353.1"/>
    </source>
</evidence>
<dbReference type="RefSeq" id="WP_255135235.1">
    <property type="nucleotide sequence ID" value="NZ_JANDBC010000002.1"/>
</dbReference>
<name>A0A9X2L689_9BACT</name>
<dbReference type="PROSITE" id="PS51257">
    <property type="entry name" value="PROKAR_LIPOPROTEIN"/>
    <property type="match status" value="1"/>
</dbReference>